<comment type="caution">
    <text evidence="5">The sequence shown here is derived from an EMBL/GenBank/DDBJ whole genome shotgun (WGS) entry which is preliminary data.</text>
</comment>
<comment type="similarity">
    <text evidence="1">Belongs to the bacterial solute-binding protein 5 family.</text>
</comment>
<dbReference type="Gene3D" id="3.10.105.10">
    <property type="entry name" value="Dipeptide-binding Protein, Domain 3"/>
    <property type="match status" value="1"/>
</dbReference>
<dbReference type="PANTHER" id="PTHR30290">
    <property type="entry name" value="PERIPLASMIC BINDING COMPONENT OF ABC TRANSPORTER"/>
    <property type="match status" value="1"/>
</dbReference>
<dbReference type="GO" id="GO:0043190">
    <property type="term" value="C:ATP-binding cassette (ABC) transporter complex"/>
    <property type="evidence" value="ECO:0007669"/>
    <property type="project" value="InterPro"/>
</dbReference>
<sequence>MRRAFFLILVILCLMVVSGCGKNDKIPNPVKEIQSGGQLRLGSLYEPNTLNPLLSDFLSVAEVGRLIFSGLTIMNDKGEWIADLASEVPTIQNGGVSRDGLVITYKLKQGITWHDGAPFTAEDVKFTWQMINNRTINIVQRDGYDKITAIETPDPYTVVIKFREYYAPHLTLFNVIMPKHLLAGVDDINKAAFNRAPIGTGPFKFKEWRLAEAIVFEANHSYFRGKPRLDSVIYKIVPDSSIMLSQLKAGGVDIVNDINFTQLDQFNAVEEINVVMTPGVIWEHLDLNLDNPLFQDVRVRQAILFGIDRQFIVENVLKNAASPAVADQSPLSWAYNPALTVPARDVDRARELLIQAGWQQGTDGIFIKNGRRLTFSLVTTAGNKVREAVAQMILQQLREVGIAVEVRPLDPKMFFDDVLKRRQFEVAMYGWVSGVDPDHSGLWHSKNIPSSLNGYNGQNYPGWRNAEIDSLTEAGNRAVDIETRKHQYYRIQELIIQESPVIPLYFKANIDAVKKNVANYRPNSSPAGNLWNAWELGFYEK</sequence>
<evidence type="ECO:0000256" key="3">
    <source>
        <dbReference type="ARBA" id="ARBA00022729"/>
    </source>
</evidence>
<evidence type="ECO:0000256" key="1">
    <source>
        <dbReference type="ARBA" id="ARBA00005695"/>
    </source>
</evidence>
<dbReference type="PANTHER" id="PTHR30290:SF9">
    <property type="entry name" value="OLIGOPEPTIDE-BINDING PROTEIN APPA"/>
    <property type="match status" value="1"/>
</dbReference>
<dbReference type="GO" id="GO:0015833">
    <property type="term" value="P:peptide transport"/>
    <property type="evidence" value="ECO:0007669"/>
    <property type="project" value="TreeGrafter"/>
</dbReference>
<feature type="domain" description="Solute-binding protein family 5" evidence="4">
    <location>
        <begin position="95"/>
        <end position="444"/>
    </location>
</feature>
<evidence type="ECO:0000313" key="5">
    <source>
        <dbReference type="EMBL" id="MPL81527.1"/>
    </source>
</evidence>
<dbReference type="GO" id="GO:1904680">
    <property type="term" value="F:peptide transmembrane transporter activity"/>
    <property type="evidence" value="ECO:0007669"/>
    <property type="project" value="TreeGrafter"/>
</dbReference>
<evidence type="ECO:0000259" key="4">
    <source>
        <dbReference type="Pfam" id="PF00496"/>
    </source>
</evidence>
<dbReference type="AlphaFoldDB" id="A0A644UR72"/>
<name>A0A644UR72_9ZZZZ</name>
<dbReference type="Gene3D" id="3.90.76.10">
    <property type="entry name" value="Dipeptide-binding Protein, Domain 1"/>
    <property type="match status" value="1"/>
</dbReference>
<dbReference type="SUPFAM" id="SSF53850">
    <property type="entry name" value="Periplasmic binding protein-like II"/>
    <property type="match status" value="1"/>
</dbReference>
<accession>A0A644UR72</accession>
<dbReference type="InterPro" id="IPR030678">
    <property type="entry name" value="Peptide/Ni-bd"/>
</dbReference>
<dbReference type="GO" id="GO:0042597">
    <property type="term" value="C:periplasmic space"/>
    <property type="evidence" value="ECO:0007669"/>
    <property type="project" value="UniProtKB-ARBA"/>
</dbReference>
<dbReference type="PIRSF" id="PIRSF002741">
    <property type="entry name" value="MppA"/>
    <property type="match status" value="1"/>
</dbReference>
<organism evidence="5">
    <name type="scientific">bioreactor metagenome</name>
    <dbReference type="NCBI Taxonomy" id="1076179"/>
    <lineage>
        <taxon>unclassified sequences</taxon>
        <taxon>metagenomes</taxon>
        <taxon>ecological metagenomes</taxon>
    </lineage>
</organism>
<protein>
    <submittedName>
        <fullName evidence="5">Oligopeptide-binding protein AppA</fullName>
    </submittedName>
</protein>
<dbReference type="PROSITE" id="PS51257">
    <property type="entry name" value="PROKAR_LIPOPROTEIN"/>
    <property type="match status" value="1"/>
</dbReference>
<dbReference type="Gene3D" id="3.40.190.10">
    <property type="entry name" value="Periplasmic binding protein-like II"/>
    <property type="match status" value="1"/>
</dbReference>
<gene>
    <name evidence="5" type="primary">appA_11</name>
    <name evidence="5" type="ORF">SDC9_27454</name>
</gene>
<proteinExistence type="inferred from homology"/>
<dbReference type="CDD" id="cd08513">
    <property type="entry name" value="PBP2_thermophilic_Hb8_like"/>
    <property type="match status" value="1"/>
</dbReference>
<keyword evidence="2" id="KW-0813">Transport</keyword>
<dbReference type="Pfam" id="PF00496">
    <property type="entry name" value="SBP_bac_5"/>
    <property type="match status" value="1"/>
</dbReference>
<dbReference type="InterPro" id="IPR000914">
    <property type="entry name" value="SBP_5_dom"/>
</dbReference>
<keyword evidence="3" id="KW-0732">Signal</keyword>
<reference evidence="5" key="1">
    <citation type="submission" date="2019-08" db="EMBL/GenBank/DDBJ databases">
        <authorList>
            <person name="Kucharzyk K."/>
            <person name="Murdoch R.W."/>
            <person name="Higgins S."/>
            <person name="Loffler F."/>
        </authorList>
    </citation>
    <scope>NUCLEOTIDE SEQUENCE</scope>
</reference>
<evidence type="ECO:0000256" key="2">
    <source>
        <dbReference type="ARBA" id="ARBA00022448"/>
    </source>
</evidence>
<dbReference type="InterPro" id="IPR039424">
    <property type="entry name" value="SBP_5"/>
</dbReference>
<dbReference type="EMBL" id="VSSQ01000151">
    <property type="protein sequence ID" value="MPL81527.1"/>
    <property type="molecule type" value="Genomic_DNA"/>
</dbReference>